<organism evidence="15 16">
    <name type="scientific">Sphagnum jensenii</name>
    <dbReference type="NCBI Taxonomy" id="128206"/>
    <lineage>
        <taxon>Eukaryota</taxon>
        <taxon>Viridiplantae</taxon>
        <taxon>Streptophyta</taxon>
        <taxon>Embryophyta</taxon>
        <taxon>Bryophyta</taxon>
        <taxon>Sphagnophytina</taxon>
        <taxon>Sphagnopsida</taxon>
        <taxon>Sphagnales</taxon>
        <taxon>Sphagnaceae</taxon>
        <taxon>Sphagnum</taxon>
    </lineage>
</organism>
<keyword evidence="6 13" id="KW-0812">Transmembrane</keyword>
<dbReference type="PRINTS" id="PR01437">
    <property type="entry name" value="NUOXDRDTASE4"/>
</dbReference>
<feature type="transmembrane region" description="Helical" evidence="13">
    <location>
        <begin position="314"/>
        <end position="337"/>
    </location>
</feature>
<feature type="transmembrane region" description="Helical" evidence="13">
    <location>
        <begin position="225"/>
        <end position="245"/>
    </location>
</feature>
<keyword evidence="9" id="KW-0520">NAD</keyword>
<keyword evidence="7" id="KW-1278">Translocase</keyword>
<evidence type="ECO:0000256" key="4">
    <source>
        <dbReference type="ARBA" id="ARBA00012944"/>
    </source>
</evidence>
<evidence type="ECO:0000256" key="3">
    <source>
        <dbReference type="ARBA" id="ARBA00009025"/>
    </source>
</evidence>
<feature type="transmembrane region" description="Helical" evidence="13">
    <location>
        <begin position="161"/>
        <end position="182"/>
    </location>
</feature>
<dbReference type="NCBIfam" id="TIGR01972">
    <property type="entry name" value="NDH_I_M"/>
    <property type="match status" value="1"/>
</dbReference>
<accession>A0ABP0VI28</accession>
<dbReference type="Proteomes" id="UP001497444">
    <property type="component" value="Unassembled WGS sequence"/>
</dbReference>
<gene>
    <name evidence="15" type="ORF">CSSPJE1EN1_LOCUS28038</name>
</gene>
<dbReference type="InterPro" id="IPR001750">
    <property type="entry name" value="ND/Mrp_TM"/>
</dbReference>
<feature type="transmembrane region" description="Helical" evidence="13">
    <location>
        <begin position="281"/>
        <end position="302"/>
    </location>
</feature>
<evidence type="ECO:0000313" key="16">
    <source>
        <dbReference type="Proteomes" id="UP001497444"/>
    </source>
</evidence>
<evidence type="ECO:0000256" key="10">
    <source>
        <dbReference type="ARBA" id="ARBA00023075"/>
    </source>
</evidence>
<feature type="transmembrane region" description="Helical" evidence="13">
    <location>
        <begin position="109"/>
        <end position="128"/>
    </location>
</feature>
<feature type="transmembrane region" description="Helical" evidence="13">
    <location>
        <begin position="194"/>
        <end position="219"/>
    </location>
</feature>
<dbReference type="Pfam" id="PF00361">
    <property type="entry name" value="Proton_antipo_M"/>
    <property type="match status" value="1"/>
</dbReference>
<dbReference type="InterPro" id="IPR003918">
    <property type="entry name" value="NADH_UbQ_OxRdtase"/>
</dbReference>
<evidence type="ECO:0000256" key="6">
    <source>
        <dbReference type="ARBA" id="ARBA00022692"/>
    </source>
</evidence>
<dbReference type="EC" id="7.1.1.2" evidence="4"/>
<evidence type="ECO:0000256" key="13">
    <source>
        <dbReference type="SAM" id="Phobius"/>
    </source>
</evidence>
<keyword evidence="10" id="KW-0830">Ubiquinone</keyword>
<feature type="transmembrane region" description="Helical" evidence="13">
    <location>
        <begin position="54"/>
        <end position="70"/>
    </location>
</feature>
<evidence type="ECO:0000313" key="15">
    <source>
        <dbReference type="EMBL" id="CAK9252660.1"/>
    </source>
</evidence>
<evidence type="ECO:0000256" key="2">
    <source>
        <dbReference type="ARBA" id="ARBA00004141"/>
    </source>
</evidence>
<evidence type="ECO:0000256" key="8">
    <source>
        <dbReference type="ARBA" id="ARBA00022989"/>
    </source>
</evidence>
<evidence type="ECO:0000256" key="7">
    <source>
        <dbReference type="ARBA" id="ARBA00022967"/>
    </source>
</evidence>
<keyword evidence="11 13" id="KW-0472">Membrane</keyword>
<proteinExistence type="inferred from homology"/>
<sequence>LVWYTWNYSWQWLFSSHSCVDGVSIYFLLLSTFSIFICVLASCNINFKNRCPEYFALFFLMGFFLVNFFTQQNLFFFFIFFEAVLIPMFLLIGIWGPRKVQRVDAAYRFFMYTFLGSIPMLLAIFYIYSKVGTVNWFYFAYHPSYHDAHSPIFTPYEEVCLWFSFFISFAVKIPLVPFHTWLPEAHVEAPTPVSMILASVLLKMGGYGYLHFSLILFPFASSFCYNFYTVCCLLSILYGCACAMTHIDFKKIVAYSSISHMGYSMLVLGGLPSSQALDGCVITMISHGFVSLAMFFSIGFLYERYGTRTIPYYTNVSILHPSFSFFFLFFCLANMGFPGTSGFVGELLILIYLMKINFGCSLIAAFSIIFSSVYNLWMFNRICWGSQAVN</sequence>
<feature type="non-terminal residue" evidence="15">
    <location>
        <position position="1"/>
    </location>
</feature>
<feature type="transmembrane region" description="Helical" evidence="13">
    <location>
        <begin position="252"/>
        <end position="269"/>
    </location>
</feature>
<feature type="domain" description="NADH:quinone oxidoreductase/Mrp antiporter transmembrane" evidence="14">
    <location>
        <begin position="72"/>
        <end position="368"/>
    </location>
</feature>
<feature type="non-terminal residue" evidence="15">
    <location>
        <position position="390"/>
    </location>
</feature>
<reference evidence="15" key="1">
    <citation type="submission" date="2024-02" db="EMBL/GenBank/DDBJ databases">
        <authorList>
            <consortium name="ELIXIR-Norway"/>
            <consortium name="Elixir Norway"/>
        </authorList>
    </citation>
    <scope>NUCLEOTIDE SEQUENCE</scope>
</reference>
<protein>
    <recommendedName>
        <fullName evidence="5">NADH-ubiquinone oxidoreductase chain 4</fullName>
        <ecNumber evidence="4">7.1.1.2</ecNumber>
    </recommendedName>
    <alternativeName>
        <fullName evidence="12">NADH dehydrogenase subunit 4</fullName>
    </alternativeName>
</protein>
<keyword evidence="8 13" id="KW-1133">Transmembrane helix</keyword>
<dbReference type="PANTHER" id="PTHR43507:SF1">
    <property type="entry name" value="NADH-UBIQUINONE OXIDOREDUCTASE CHAIN 4"/>
    <property type="match status" value="1"/>
</dbReference>
<evidence type="ECO:0000256" key="12">
    <source>
        <dbReference type="ARBA" id="ARBA00031025"/>
    </source>
</evidence>
<dbReference type="PANTHER" id="PTHR43507">
    <property type="entry name" value="NADH-UBIQUINONE OXIDOREDUCTASE CHAIN 4"/>
    <property type="match status" value="1"/>
</dbReference>
<dbReference type="InterPro" id="IPR010227">
    <property type="entry name" value="NADH_Q_OxRdtase_chainM/4"/>
</dbReference>
<keyword evidence="16" id="KW-1185">Reference proteome</keyword>
<evidence type="ECO:0000256" key="9">
    <source>
        <dbReference type="ARBA" id="ARBA00023027"/>
    </source>
</evidence>
<comment type="function">
    <text evidence="1">Core subunit of the mitochondrial membrane respiratory chain NADH dehydrogenase (Complex I) that is believed to belong to the minimal assembly required for catalysis. Complex I functions in the transfer of electrons from NADH to the respiratory chain. The immediate electron acceptor for the enzyme is believed to be ubiquinone.</text>
</comment>
<feature type="transmembrane region" description="Helical" evidence="13">
    <location>
        <begin position="349"/>
        <end position="377"/>
    </location>
</feature>
<evidence type="ECO:0000256" key="5">
    <source>
        <dbReference type="ARBA" id="ARBA00021006"/>
    </source>
</evidence>
<comment type="subcellular location">
    <subcellularLocation>
        <location evidence="2">Membrane</location>
        <topology evidence="2">Multi-pass membrane protein</topology>
    </subcellularLocation>
</comment>
<feature type="transmembrane region" description="Helical" evidence="13">
    <location>
        <begin position="76"/>
        <end position="97"/>
    </location>
</feature>
<dbReference type="EMBL" id="CAXAQS010000682">
    <property type="protein sequence ID" value="CAK9252660.1"/>
    <property type="molecule type" value="Genomic_DNA"/>
</dbReference>
<evidence type="ECO:0000256" key="11">
    <source>
        <dbReference type="ARBA" id="ARBA00023136"/>
    </source>
</evidence>
<feature type="transmembrane region" description="Helical" evidence="13">
    <location>
        <begin position="23"/>
        <end position="47"/>
    </location>
</feature>
<evidence type="ECO:0000259" key="14">
    <source>
        <dbReference type="Pfam" id="PF00361"/>
    </source>
</evidence>
<evidence type="ECO:0000256" key="1">
    <source>
        <dbReference type="ARBA" id="ARBA00003257"/>
    </source>
</evidence>
<comment type="caution">
    <text evidence="15">The sequence shown here is derived from an EMBL/GenBank/DDBJ whole genome shotgun (WGS) entry which is preliminary data.</text>
</comment>
<name>A0ABP0VI28_9BRYO</name>
<comment type="similarity">
    <text evidence="3">Belongs to the complex I subunit 4 family.</text>
</comment>